<proteinExistence type="predicted"/>
<dbReference type="GO" id="GO:0050660">
    <property type="term" value="F:flavin adenine dinucleotide binding"/>
    <property type="evidence" value="ECO:0007669"/>
    <property type="project" value="InterPro"/>
</dbReference>
<dbReference type="GO" id="GO:0016627">
    <property type="term" value="F:oxidoreductase activity, acting on the CH-CH group of donors"/>
    <property type="evidence" value="ECO:0007669"/>
    <property type="project" value="InterPro"/>
</dbReference>
<evidence type="ECO:0000313" key="1">
    <source>
        <dbReference type="EMBL" id="NYS26700.1"/>
    </source>
</evidence>
<dbReference type="Proteomes" id="UP000529417">
    <property type="component" value="Unassembled WGS sequence"/>
</dbReference>
<dbReference type="InterPro" id="IPR037069">
    <property type="entry name" value="AcylCoA_DH/ox_N_sf"/>
</dbReference>
<comment type="caution">
    <text evidence="1">The sequence shown here is derived from an EMBL/GenBank/DDBJ whole genome shotgun (WGS) entry which is preliminary data.</text>
</comment>
<dbReference type="AlphaFoldDB" id="A0A7Z0I2E5"/>
<dbReference type="SUPFAM" id="SSF47203">
    <property type="entry name" value="Acyl-CoA dehydrogenase C-terminal domain-like"/>
    <property type="match status" value="1"/>
</dbReference>
<accession>A0A7Z0I2E5</accession>
<dbReference type="InterPro" id="IPR046373">
    <property type="entry name" value="Acyl-CoA_Oxase/DH_mid-dom_sf"/>
</dbReference>
<dbReference type="Gene3D" id="1.20.140.10">
    <property type="entry name" value="Butyryl-CoA Dehydrogenase, subunit A, domain 3"/>
    <property type="match status" value="1"/>
</dbReference>
<dbReference type="EMBL" id="JACBXS010000063">
    <property type="protein sequence ID" value="NYS26700.1"/>
    <property type="molecule type" value="Genomic_DNA"/>
</dbReference>
<gene>
    <name evidence="1" type="ORF">HUK65_17100</name>
</gene>
<name>A0A7Z0I2E5_9RHOB</name>
<dbReference type="Gene3D" id="1.10.540.10">
    <property type="entry name" value="Acyl-CoA dehydrogenase/oxidase, N-terminal domain"/>
    <property type="match status" value="1"/>
</dbReference>
<sequence length="377" mass="38950">MTLALHAHQFDAVAAAHDVAPNLEGRAAAADRGEATLAADLEDLHMAGLIRAPLGVFAGGVGLCWEPGAVAGGVDVLRVLGRANLAVARLFEGHVNAVKLVMLYGTAATQARVAHAVRGGALMGVWGADGVRPVTLREGRAGITLDGGKRFASGLGLVSLAVVSATDGNGATRLVLAPADDARRADASSWQVSGMRATASGDFDASGLELDFDALLGGPDDYYCEPHFQGGVWRYAAAQLGAIEALTDAMRADLVARGTLSDPHQAARFARAAMACETARLWVREAALAVEAPDADPGCATRALLARLAVERAATDTMVEVDRALGTAAHFNGHPVERIGRDLSFYLRQASPDDALHAASLALAARAGPVGDFWTAP</sequence>
<dbReference type="InterPro" id="IPR009100">
    <property type="entry name" value="AcylCoA_DH/oxidase_NM_dom_sf"/>
</dbReference>
<organism evidence="1 2">
    <name type="scientific">Rhabdonatronobacter sediminivivens</name>
    <dbReference type="NCBI Taxonomy" id="2743469"/>
    <lineage>
        <taxon>Bacteria</taxon>
        <taxon>Pseudomonadati</taxon>
        <taxon>Pseudomonadota</taxon>
        <taxon>Alphaproteobacteria</taxon>
        <taxon>Rhodobacterales</taxon>
        <taxon>Paracoccaceae</taxon>
        <taxon>Rhabdonatronobacter</taxon>
    </lineage>
</organism>
<dbReference type="RefSeq" id="WP_179907493.1">
    <property type="nucleotide sequence ID" value="NZ_JACBXS010000063.1"/>
</dbReference>
<evidence type="ECO:0000313" key="2">
    <source>
        <dbReference type="Proteomes" id="UP000529417"/>
    </source>
</evidence>
<dbReference type="Gene3D" id="2.40.110.10">
    <property type="entry name" value="Butyryl-CoA Dehydrogenase, subunit A, domain 2"/>
    <property type="match status" value="1"/>
</dbReference>
<keyword evidence="2" id="KW-1185">Reference proteome</keyword>
<dbReference type="InterPro" id="IPR036250">
    <property type="entry name" value="AcylCo_DH-like_C"/>
</dbReference>
<protein>
    <submittedName>
        <fullName evidence="1">Acyl-CoA dehydrogenase</fullName>
    </submittedName>
</protein>
<reference evidence="1 2" key="1">
    <citation type="journal article" date="2000" name="Arch. Microbiol.">
        <title>Rhodobaca bogoriensis gen. nov. and sp. nov., an alkaliphilic purple nonsulfur bacterium from African Rift Valley soda lakes.</title>
        <authorList>
            <person name="Milford A.D."/>
            <person name="Achenbach L.A."/>
            <person name="Jung D.O."/>
            <person name="Madigan M.T."/>
        </authorList>
    </citation>
    <scope>NUCLEOTIDE SEQUENCE [LARGE SCALE GENOMIC DNA]</scope>
    <source>
        <strain evidence="1 2">2376</strain>
    </source>
</reference>
<dbReference type="SUPFAM" id="SSF56645">
    <property type="entry name" value="Acyl-CoA dehydrogenase NM domain-like"/>
    <property type="match status" value="1"/>
</dbReference>